<dbReference type="FunFam" id="3.30.40.10:FF:000187">
    <property type="entry name" value="E3 ubiquitin-protein ligase ATL6"/>
    <property type="match status" value="1"/>
</dbReference>
<evidence type="ECO:0000256" key="9">
    <source>
        <dbReference type="ARBA" id="ARBA00022786"/>
    </source>
</evidence>
<evidence type="ECO:0000256" key="11">
    <source>
        <dbReference type="ARBA" id="ARBA00022989"/>
    </source>
</evidence>
<evidence type="ECO:0000256" key="2">
    <source>
        <dbReference type="ARBA" id="ARBA00004167"/>
    </source>
</evidence>
<dbReference type="EMBL" id="WHWC01000001">
    <property type="protein sequence ID" value="KAG8390818.1"/>
    <property type="molecule type" value="Genomic_DNA"/>
</dbReference>
<comment type="pathway">
    <text evidence="3">Protein modification; protein ubiquitination.</text>
</comment>
<dbReference type="InterPro" id="IPR045899">
    <property type="entry name" value="ATL71-like"/>
</dbReference>
<evidence type="ECO:0000259" key="16">
    <source>
        <dbReference type="PROSITE" id="PS50089"/>
    </source>
</evidence>
<dbReference type="GO" id="GO:0061630">
    <property type="term" value="F:ubiquitin protein ligase activity"/>
    <property type="evidence" value="ECO:0007669"/>
    <property type="project" value="UniProtKB-EC"/>
</dbReference>
<evidence type="ECO:0000313" key="18">
    <source>
        <dbReference type="Proteomes" id="UP000826271"/>
    </source>
</evidence>
<reference evidence="17" key="1">
    <citation type="submission" date="2019-10" db="EMBL/GenBank/DDBJ databases">
        <authorList>
            <person name="Zhang R."/>
            <person name="Pan Y."/>
            <person name="Wang J."/>
            <person name="Ma R."/>
            <person name="Yu S."/>
        </authorList>
    </citation>
    <scope>NUCLEOTIDE SEQUENCE</scope>
    <source>
        <strain evidence="17">LA-IB0</strain>
        <tissue evidence="17">Leaf</tissue>
    </source>
</reference>
<evidence type="ECO:0000256" key="12">
    <source>
        <dbReference type="ARBA" id="ARBA00023136"/>
    </source>
</evidence>
<dbReference type="GO" id="GO:0008270">
    <property type="term" value="F:zinc ion binding"/>
    <property type="evidence" value="ECO:0007669"/>
    <property type="project" value="UniProtKB-KW"/>
</dbReference>
<dbReference type="Pfam" id="PF13639">
    <property type="entry name" value="zf-RING_2"/>
    <property type="match status" value="1"/>
</dbReference>
<evidence type="ECO:0000256" key="6">
    <source>
        <dbReference type="ARBA" id="ARBA00022692"/>
    </source>
</evidence>
<proteinExistence type="inferred from homology"/>
<keyword evidence="9" id="KW-0833">Ubl conjugation pathway</keyword>
<dbReference type="AlphaFoldDB" id="A0AAV6YGZ0"/>
<organism evidence="17 18">
    <name type="scientific">Buddleja alternifolia</name>
    <dbReference type="NCBI Taxonomy" id="168488"/>
    <lineage>
        <taxon>Eukaryota</taxon>
        <taxon>Viridiplantae</taxon>
        <taxon>Streptophyta</taxon>
        <taxon>Embryophyta</taxon>
        <taxon>Tracheophyta</taxon>
        <taxon>Spermatophyta</taxon>
        <taxon>Magnoliopsida</taxon>
        <taxon>eudicotyledons</taxon>
        <taxon>Gunneridae</taxon>
        <taxon>Pentapetalae</taxon>
        <taxon>asterids</taxon>
        <taxon>lamiids</taxon>
        <taxon>Lamiales</taxon>
        <taxon>Scrophulariaceae</taxon>
        <taxon>Buddlejeae</taxon>
        <taxon>Buddleja</taxon>
    </lineage>
</organism>
<dbReference type="PROSITE" id="PS50089">
    <property type="entry name" value="ZF_RING_2"/>
    <property type="match status" value="1"/>
</dbReference>
<evidence type="ECO:0000256" key="8">
    <source>
        <dbReference type="ARBA" id="ARBA00022771"/>
    </source>
</evidence>
<evidence type="ECO:0000256" key="15">
    <source>
        <dbReference type="SAM" id="Phobius"/>
    </source>
</evidence>
<keyword evidence="18" id="KW-1185">Reference proteome</keyword>
<keyword evidence="10" id="KW-0862">Zinc</keyword>
<dbReference type="SUPFAM" id="SSF57850">
    <property type="entry name" value="RING/U-box"/>
    <property type="match status" value="1"/>
</dbReference>
<evidence type="ECO:0000256" key="1">
    <source>
        <dbReference type="ARBA" id="ARBA00000900"/>
    </source>
</evidence>
<evidence type="ECO:0000256" key="13">
    <source>
        <dbReference type="ARBA" id="ARBA00024209"/>
    </source>
</evidence>
<evidence type="ECO:0000256" key="4">
    <source>
        <dbReference type="ARBA" id="ARBA00012483"/>
    </source>
</evidence>
<comment type="subcellular location">
    <subcellularLocation>
        <location evidence="2">Membrane</location>
        <topology evidence="2">Single-pass membrane protein</topology>
    </subcellularLocation>
</comment>
<dbReference type="SMART" id="SM00184">
    <property type="entry name" value="RING"/>
    <property type="match status" value="1"/>
</dbReference>
<keyword evidence="7" id="KW-0479">Metal-binding</keyword>
<sequence length="151" mass="16519">MNTTSDESEASDTNIFGGHAIGGFGYGLCLSLGVLIIFVIIAYISYTCKRHCGGTTTLNHRSDDDDSSIVTIHHNGLDEATLSSYPHFTYSQLKPHKTDSPASGCSICLADYKDTDLLRLLPDCGHIFHLNCIDPWLILHPTCPICRFATL</sequence>
<keyword evidence="6 15" id="KW-0812">Transmembrane</keyword>
<keyword evidence="11 15" id="KW-1133">Transmembrane helix</keyword>
<comment type="caution">
    <text evidence="17">The sequence shown here is derived from an EMBL/GenBank/DDBJ whole genome shotgun (WGS) entry which is preliminary data.</text>
</comment>
<accession>A0AAV6YGZ0</accession>
<dbReference type="InterPro" id="IPR001841">
    <property type="entry name" value="Znf_RING"/>
</dbReference>
<evidence type="ECO:0000256" key="14">
    <source>
        <dbReference type="PROSITE-ProRule" id="PRU00175"/>
    </source>
</evidence>
<comment type="similarity">
    <text evidence="13">Belongs to the RING-type zinc finger family. ATL subfamily.</text>
</comment>
<keyword evidence="5" id="KW-0808">Transferase</keyword>
<dbReference type="PANTHER" id="PTHR46719:SF7">
    <property type="entry name" value="RING-H2 FINGER PROTEIN ATL71-RELATED"/>
    <property type="match status" value="1"/>
</dbReference>
<keyword evidence="8 14" id="KW-0863">Zinc-finger</keyword>
<dbReference type="Proteomes" id="UP000826271">
    <property type="component" value="Unassembled WGS sequence"/>
</dbReference>
<comment type="catalytic activity">
    <reaction evidence="1">
        <text>S-ubiquitinyl-[E2 ubiquitin-conjugating enzyme]-L-cysteine + [acceptor protein]-L-lysine = [E2 ubiquitin-conjugating enzyme]-L-cysteine + N(6)-ubiquitinyl-[acceptor protein]-L-lysine.</text>
        <dbReference type="EC" id="2.3.2.27"/>
    </reaction>
</comment>
<gene>
    <name evidence="17" type="ORF">BUALT_Bualt01G0123100</name>
</gene>
<evidence type="ECO:0000313" key="17">
    <source>
        <dbReference type="EMBL" id="KAG8390818.1"/>
    </source>
</evidence>
<keyword evidence="12 15" id="KW-0472">Membrane</keyword>
<dbReference type="PANTHER" id="PTHR46719">
    <property type="entry name" value="TRANSCRIPTION FACTOR C2H2 FAMILY-RELATED"/>
    <property type="match status" value="1"/>
</dbReference>
<evidence type="ECO:0000256" key="10">
    <source>
        <dbReference type="ARBA" id="ARBA00022833"/>
    </source>
</evidence>
<name>A0AAV6YGZ0_9LAMI</name>
<protein>
    <recommendedName>
        <fullName evidence="4">RING-type E3 ubiquitin transferase</fullName>
        <ecNumber evidence="4">2.3.2.27</ecNumber>
    </recommendedName>
</protein>
<dbReference type="GO" id="GO:0016020">
    <property type="term" value="C:membrane"/>
    <property type="evidence" value="ECO:0007669"/>
    <property type="project" value="UniProtKB-SubCell"/>
</dbReference>
<feature type="transmembrane region" description="Helical" evidence="15">
    <location>
        <begin position="20"/>
        <end position="44"/>
    </location>
</feature>
<evidence type="ECO:0000256" key="7">
    <source>
        <dbReference type="ARBA" id="ARBA00022723"/>
    </source>
</evidence>
<dbReference type="Gene3D" id="3.30.40.10">
    <property type="entry name" value="Zinc/RING finger domain, C3HC4 (zinc finger)"/>
    <property type="match status" value="1"/>
</dbReference>
<dbReference type="InterPro" id="IPR013083">
    <property type="entry name" value="Znf_RING/FYVE/PHD"/>
</dbReference>
<evidence type="ECO:0000256" key="5">
    <source>
        <dbReference type="ARBA" id="ARBA00022679"/>
    </source>
</evidence>
<evidence type="ECO:0000256" key="3">
    <source>
        <dbReference type="ARBA" id="ARBA00004906"/>
    </source>
</evidence>
<dbReference type="EC" id="2.3.2.27" evidence="4"/>
<feature type="domain" description="RING-type" evidence="16">
    <location>
        <begin position="105"/>
        <end position="147"/>
    </location>
</feature>